<keyword evidence="3" id="KW-0560">Oxidoreductase</keyword>
<evidence type="ECO:0000313" key="5">
    <source>
        <dbReference type="EMBL" id="KAJ5716136.1"/>
    </source>
</evidence>
<dbReference type="Proteomes" id="UP001215712">
    <property type="component" value="Unassembled WGS sequence"/>
</dbReference>
<keyword evidence="4 5" id="KW-0503">Monooxygenase</keyword>
<sequence length="143" mass="15748">MASSQVPIARAVTQNGTEWAQELLELIKSADRSFRPWPLYTLSESSVIWDHTPGVTLLGDAAHLTIPLGTGVNAALYDALILARRIIQYAPDDLDSAVIEYEKTMLSQALEAIEKSQWYAEHFFGADGPQAFLRAIGVNSEED</sequence>
<dbReference type="GO" id="GO:0004497">
    <property type="term" value="F:monooxygenase activity"/>
    <property type="evidence" value="ECO:0007669"/>
    <property type="project" value="UniProtKB-KW"/>
</dbReference>
<proteinExistence type="predicted"/>
<dbReference type="SUPFAM" id="SSF51905">
    <property type="entry name" value="FAD/NAD(P)-binding domain"/>
    <property type="match status" value="1"/>
</dbReference>
<dbReference type="InterPro" id="IPR036188">
    <property type="entry name" value="FAD/NAD-bd_sf"/>
</dbReference>
<evidence type="ECO:0000313" key="6">
    <source>
        <dbReference type="Proteomes" id="UP001215712"/>
    </source>
</evidence>
<gene>
    <name evidence="5" type="ORF">N7493_008047</name>
</gene>
<keyword evidence="1" id="KW-0285">Flavoprotein</keyword>
<evidence type="ECO:0000256" key="3">
    <source>
        <dbReference type="ARBA" id="ARBA00023002"/>
    </source>
</evidence>
<keyword evidence="6" id="KW-1185">Reference proteome</keyword>
<organism evidence="5 6">
    <name type="scientific">Penicillium malachiteum</name>
    <dbReference type="NCBI Taxonomy" id="1324776"/>
    <lineage>
        <taxon>Eukaryota</taxon>
        <taxon>Fungi</taxon>
        <taxon>Dikarya</taxon>
        <taxon>Ascomycota</taxon>
        <taxon>Pezizomycotina</taxon>
        <taxon>Eurotiomycetes</taxon>
        <taxon>Eurotiomycetidae</taxon>
        <taxon>Eurotiales</taxon>
        <taxon>Aspergillaceae</taxon>
        <taxon>Penicillium</taxon>
    </lineage>
</organism>
<comment type="caution">
    <text evidence="5">The sequence shown here is derived from an EMBL/GenBank/DDBJ whole genome shotgun (WGS) entry which is preliminary data.</text>
</comment>
<dbReference type="Gene3D" id="3.50.50.60">
    <property type="entry name" value="FAD/NAD(P)-binding domain"/>
    <property type="match status" value="1"/>
</dbReference>
<evidence type="ECO:0000256" key="4">
    <source>
        <dbReference type="ARBA" id="ARBA00023033"/>
    </source>
</evidence>
<dbReference type="AlphaFoldDB" id="A0AAD6HGI6"/>
<evidence type="ECO:0000256" key="1">
    <source>
        <dbReference type="ARBA" id="ARBA00022630"/>
    </source>
</evidence>
<reference evidence="5" key="2">
    <citation type="submission" date="2023-01" db="EMBL/GenBank/DDBJ databases">
        <authorList>
            <person name="Petersen C."/>
        </authorList>
    </citation>
    <scope>NUCLEOTIDE SEQUENCE</scope>
    <source>
        <strain evidence="5">IBT 17514</strain>
    </source>
</reference>
<accession>A0AAD6HGI6</accession>
<protein>
    <submittedName>
        <fullName evidence="5">Monooxygenase</fullName>
    </submittedName>
</protein>
<evidence type="ECO:0000256" key="2">
    <source>
        <dbReference type="ARBA" id="ARBA00022827"/>
    </source>
</evidence>
<dbReference type="PANTHER" id="PTHR46972:SF1">
    <property type="entry name" value="FAD DEPENDENT OXIDOREDUCTASE DOMAIN-CONTAINING PROTEIN"/>
    <property type="match status" value="1"/>
</dbReference>
<dbReference type="EMBL" id="JAQJAN010000012">
    <property type="protein sequence ID" value="KAJ5716136.1"/>
    <property type="molecule type" value="Genomic_DNA"/>
</dbReference>
<keyword evidence="2" id="KW-0274">FAD</keyword>
<name>A0AAD6HGI6_9EURO</name>
<reference evidence="5" key="1">
    <citation type="journal article" date="2023" name="IMA Fungus">
        <title>Comparative genomic study of the Penicillium genus elucidates a diverse pangenome and 15 lateral gene transfer events.</title>
        <authorList>
            <person name="Petersen C."/>
            <person name="Sorensen T."/>
            <person name="Nielsen M.R."/>
            <person name="Sondergaard T.E."/>
            <person name="Sorensen J.L."/>
            <person name="Fitzpatrick D.A."/>
            <person name="Frisvad J.C."/>
            <person name="Nielsen K.L."/>
        </authorList>
    </citation>
    <scope>NUCLEOTIDE SEQUENCE</scope>
    <source>
        <strain evidence="5">IBT 17514</strain>
    </source>
</reference>
<dbReference type="PANTHER" id="PTHR46972">
    <property type="entry name" value="MONOOXYGENASE ASQM-RELATED"/>
    <property type="match status" value="1"/>
</dbReference>